<evidence type="ECO:0000313" key="6">
    <source>
        <dbReference type="EMBL" id="ASJ24364.1"/>
    </source>
</evidence>
<dbReference type="EMBL" id="CP022115">
    <property type="protein sequence ID" value="ASJ24364.1"/>
    <property type="molecule type" value="Genomic_DNA"/>
</dbReference>
<feature type="domain" description="HTH crp-type" evidence="5">
    <location>
        <begin position="151"/>
        <end position="222"/>
    </location>
</feature>
<dbReference type="GO" id="GO:0005829">
    <property type="term" value="C:cytosol"/>
    <property type="evidence" value="ECO:0007669"/>
    <property type="project" value="TreeGrafter"/>
</dbReference>
<dbReference type="InterPro" id="IPR014710">
    <property type="entry name" value="RmlC-like_jellyroll"/>
</dbReference>
<evidence type="ECO:0000256" key="1">
    <source>
        <dbReference type="ARBA" id="ARBA00023015"/>
    </source>
</evidence>
<dbReference type="InterPro" id="IPR036390">
    <property type="entry name" value="WH_DNA-bd_sf"/>
</dbReference>
<dbReference type="PROSITE" id="PS50042">
    <property type="entry name" value="CNMP_BINDING_3"/>
    <property type="match status" value="1"/>
</dbReference>
<dbReference type="Pfam" id="PF13545">
    <property type="entry name" value="HTH_Crp_2"/>
    <property type="match status" value="1"/>
</dbReference>
<keyword evidence="3" id="KW-0804">Transcription</keyword>
<dbReference type="GO" id="GO:0003700">
    <property type="term" value="F:DNA-binding transcription factor activity"/>
    <property type="evidence" value="ECO:0007669"/>
    <property type="project" value="TreeGrafter"/>
</dbReference>
<dbReference type="InterPro" id="IPR000595">
    <property type="entry name" value="cNMP-bd_dom"/>
</dbReference>
<dbReference type="InterPro" id="IPR012318">
    <property type="entry name" value="HTH_CRP"/>
</dbReference>
<organism evidence="6 7">
    <name type="scientific">Laribacter hongkongensis</name>
    <dbReference type="NCBI Taxonomy" id="168471"/>
    <lineage>
        <taxon>Bacteria</taxon>
        <taxon>Pseudomonadati</taxon>
        <taxon>Pseudomonadota</taxon>
        <taxon>Betaproteobacteria</taxon>
        <taxon>Neisseriales</taxon>
        <taxon>Aquaspirillaceae</taxon>
        <taxon>Laribacter</taxon>
    </lineage>
</organism>
<protein>
    <submittedName>
        <fullName evidence="6">Crp/Fnr family transcriptional regulator</fullName>
    </submittedName>
</protein>
<gene>
    <name evidence="6" type="ORF">LHGZ1_1533</name>
</gene>
<feature type="domain" description="Cyclic nucleotide-binding" evidence="4">
    <location>
        <begin position="17"/>
        <end position="100"/>
    </location>
</feature>
<reference evidence="7" key="1">
    <citation type="submission" date="2017-06" db="EMBL/GenBank/DDBJ databases">
        <title>Whole genome sequence of Laribacter hongkongensis LHGZ1.</title>
        <authorList>
            <person name="Chen D."/>
            <person name="Wu H."/>
            <person name="Chen J."/>
        </authorList>
    </citation>
    <scope>NUCLEOTIDE SEQUENCE [LARGE SCALE GENOMIC DNA]</scope>
    <source>
        <strain evidence="7">LHGZ1</strain>
    </source>
</reference>
<dbReference type="InterPro" id="IPR018490">
    <property type="entry name" value="cNMP-bd_dom_sf"/>
</dbReference>
<evidence type="ECO:0000259" key="4">
    <source>
        <dbReference type="PROSITE" id="PS50042"/>
    </source>
</evidence>
<keyword evidence="1" id="KW-0805">Transcription regulation</keyword>
<dbReference type="SUPFAM" id="SSF51206">
    <property type="entry name" value="cAMP-binding domain-like"/>
    <property type="match status" value="1"/>
</dbReference>
<dbReference type="Gene3D" id="2.60.120.10">
    <property type="entry name" value="Jelly Rolls"/>
    <property type="match status" value="1"/>
</dbReference>
<dbReference type="AlphaFoldDB" id="A0A248LIS5"/>
<sequence length="232" mass="25746">MGASNIEVMSLLRHQPLFQHLSLEKIGTLVPHTHEIHGFKGQFVFQKGDSCDGMFLVVYGRVKLTLTSAKGNEKIIEIIHPGQSFGEAVMFLGLAYPVAAQLLEDSMLLKVNGEGILRAVDDDPGFSRCLLSGLSLRLHGLVRDVERYSIESSLQRVIGYLLQCISDSDECLQPRISLAINKNLLASRLNLTPETFSRMLHQLTEAGLIKVEGRDITLTDIGKLKDYGNRKD</sequence>
<dbReference type="Proteomes" id="UP000197424">
    <property type="component" value="Chromosome"/>
</dbReference>
<dbReference type="SMART" id="SM00100">
    <property type="entry name" value="cNMP"/>
    <property type="match status" value="1"/>
</dbReference>
<dbReference type="Gene3D" id="1.10.10.10">
    <property type="entry name" value="Winged helix-like DNA-binding domain superfamily/Winged helix DNA-binding domain"/>
    <property type="match status" value="1"/>
</dbReference>
<evidence type="ECO:0000256" key="3">
    <source>
        <dbReference type="ARBA" id="ARBA00023163"/>
    </source>
</evidence>
<dbReference type="Pfam" id="PF00027">
    <property type="entry name" value="cNMP_binding"/>
    <property type="match status" value="1"/>
</dbReference>
<dbReference type="SUPFAM" id="SSF46785">
    <property type="entry name" value="Winged helix' DNA-binding domain"/>
    <property type="match status" value="1"/>
</dbReference>
<evidence type="ECO:0000313" key="7">
    <source>
        <dbReference type="Proteomes" id="UP000197424"/>
    </source>
</evidence>
<keyword evidence="2" id="KW-0238">DNA-binding</keyword>
<dbReference type="CDD" id="cd00038">
    <property type="entry name" value="CAP_ED"/>
    <property type="match status" value="1"/>
</dbReference>
<dbReference type="SMART" id="SM00419">
    <property type="entry name" value="HTH_CRP"/>
    <property type="match status" value="1"/>
</dbReference>
<evidence type="ECO:0000256" key="2">
    <source>
        <dbReference type="ARBA" id="ARBA00023125"/>
    </source>
</evidence>
<evidence type="ECO:0000259" key="5">
    <source>
        <dbReference type="PROSITE" id="PS51063"/>
    </source>
</evidence>
<name>A0A248LIS5_9NEIS</name>
<dbReference type="PANTHER" id="PTHR24567">
    <property type="entry name" value="CRP FAMILY TRANSCRIPTIONAL REGULATORY PROTEIN"/>
    <property type="match status" value="1"/>
</dbReference>
<dbReference type="InterPro" id="IPR036388">
    <property type="entry name" value="WH-like_DNA-bd_sf"/>
</dbReference>
<dbReference type="PANTHER" id="PTHR24567:SF68">
    <property type="entry name" value="DNA-BINDING TRANSCRIPTIONAL DUAL REGULATOR CRP"/>
    <property type="match status" value="1"/>
</dbReference>
<dbReference type="RefSeq" id="WP_088860696.1">
    <property type="nucleotide sequence ID" value="NZ_CP022115.1"/>
</dbReference>
<dbReference type="OrthoDB" id="9777588at2"/>
<dbReference type="InterPro" id="IPR050397">
    <property type="entry name" value="Env_Response_Regulators"/>
</dbReference>
<dbReference type="PROSITE" id="PS51063">
    <property type="entry name" value="HTH_CRP_2"/>
    <property type="match status" value="1"/>
</dbReference>
<dbReference type="GO" id="GO:0003677">
    <property type="term" value="F:DNA binding"/>
    <property type="evidence" value="ECO:0007669"/>
    <property type="project" value="UniProtKB-KW"/>
</dbReference>
<proteinExistence type="predicted"/>
<accession>A0A248LIS5</accession>